<evidence type="ECO:0000313" key="4">
    <source>
        <dbReference type="Proteomes" id="UP000657918"/>
    </source>
</evidence>
<accession>A0A835JGE3</accession>
<dbReference type="AlphaFoldDB" id="A0A835JGE3"/>
<organism evidence="3 4">
    <name type="scientific">Salix dunnii</name>
    <dbReference type="NCBI Taxonomy" id="1413687"/>
    <lineage>
        <taxon>Eukaryota</taxon>
        <taxon>Viridiplantae</taxon>
        <taxon>Streptophyta</taxon>
        <taxon>Embryophyta</taxon>
        <taxon>Tracheophyta</taxon>
        <taxon>Spermatophyta</taxon>
        <taxon>Magnoliopsida</taxon>
        <taxon>eudicotyledons</taxon>
        <taxon>Gunneridae</taxon>
        <taxon>Pentapetalae</taxon>
        <taxon>rosids</taxon>
        <taxon>fabids</taxon>
        <taxon>Malpighiales</taxon>
        <taxon>Salicaceae</taxon>
        <taxon>Saliceae</taxon>
        <taxon>Salix</taxon>
    </lineage>
</organism>
<keyword evidence="2" id="KW-0472">Membrane</keyword>
<comment type="caution">
    <text evidence="3">The sequence shown here is derived from an EMBL/GenBank/DDBJ whole genome shotgun (WGS) entry which is preliminary data.</text>
</comment>
<evidence type="ECO:0000256" key="1">
    <source>
        <dbReference type="SAM" id="MobiDB-lite"/>
    </source>
</evidence>
<evidence type="ECO:0000313" key="3">
    <source>
        <dbReference type="EMBL" id="KAF9670727.1"/>
    </source>
</evidence>
<feature type="region of interest" description="Disordered" evidence="1">
    <location>
        <begin position="1"/>
        <end position="28"/>
    </location>
</feature>
<keyword evidence="4" id="KW-1185">Reference proteome</keyword>
<gene>
    <name evidence="3" type="ORF">SADUNF_Sadunf13G0098800</name>
</gene>
<keyword evidence="2" id="KW-0812">Transmembrane</keyword>
<evidence type="ECO:0000256" key="2">
    <source>
        <dbReference type="SAM" id="Phobius"/>
    </source>
</evidence>
<name>A0A835JGE3_9ROSI</name>
<reference evidence="3 4" key="1">
    <citation type="submission" date="2020-10" db="EMBL/GenBank/DDBJ databases">
        <title>Plant Genome Project.</title>
        <authorList>
            <person name="Zhang R.-G."/>
        </authorList>
    </citation>
    <scope>NUCLEOTIDE SEQUENCE [LARGE SCALE GENOMIC DNA]</scope>
    <source>
        <strain evidence="3">FAFU-HL-1</strain>
        <tissue evidence="3">Leaf</tissue>
    </source>
</reference>
<protein>
    <submittedName>
        <fullName evidence="3">Uncharacterized protein</fullName>
    </submittedName>
</protein>
<dbReference type="Proteomes" id="UP000657918">
    <property type="component" value="Unassembled WGS sequence"/>
</dbReference>
<keyword evidence="2" id="KW-1133">Transmembrane helix</keyword>
<proteinExistence type="predicted"/>
<dbReference type="EMBL" id="JADGMS010000013">
    <property type="protein sequence ID" value="KAF9670727.1"/>
    <property type="molecule type" value="Genomic_DNA"/>
</dbReference>
<sequence>MAKKGRSQKNDGSSKSSKRKTRGEYVDPQNMDDDIDSCMLLLLYHLYVYAFEFMGFVFFISIHKQRDIIALDVDADVRELSDDEEEPIFDDEGIENVKGFTKLDFIGG</sequence>
<dbReference type="OrthoDB" id="1746828at2759"/>
<feature type="transmembrane region" description="Helical" evidence="2">
    <location>
        <begin position="41"/>
        <end position="62"/>
    </location>
</feature>